<gene>
    <name evidence="1" type="ORF">MM415B01497_0013</name>
</gene>
<dbReference type="EMBL" id="MT141310">
    <property type="protein sequence ID" value="QJA58143.1"/>
    <property type="molecule type" value="Genomic_DNA"/>
</dbReference>
<proteinExistence type="predicted"/>
<organism evidence="1">
    <name type="scientific">viral metagenome</name>
    <dbReference type="NCBI Taxonomy" id="1070528"/>
    <lineage>
        <taxon>unclassified sequences</taxon>
        <taxon>metagenomes</taxon>
        <taxon>organismal metagenomes</taxon>
    </lineage>
</organism>
<accession>A0A6M3IL73</accession>
<sequence length="521" mass="59379">MTTTSLDLSDSELRRLAHELTRREKYQRDNPLVFARLNDMQRRFMDVIGPDGGIPKRIINPGPNKGGKTTLGALRGVSLALGEHPFLPDDHPLRRTSHLIPVPNQGLVVGETLTQHVDQKLAPEYLRWIPKKCNPRITKNTQKIVTRIDIEKDLDGKPLGSTVFFRSYESPVASFESLDYHWNQLDEPPPHDHWVAMERGLVALNGVMWITMTSLKEPWIKDVADSSVDYGGTDPNIRVVEGGDIWRNSIKNGGFLDPDAIQAFVDIVPEEERGPRIYGLWMNSGSVIYSSFEDQFPYVVPTFTIPDDWTWYEALDPADAKPTRWIFAAIAPYDIRIGDEKAYRIFVADTLTIPAATSIKDMVEMVRKIRAELGYSSPQVVIIDAKYGRRRATEETSDQPATWQDKLEAAGIGYVVLSQSNRGDVSLGHSDVRDYLRPQYWATVDTERPGICFMDRCRKEGGIIQAMLRYRYKARSSIPEEKYKDWADPVRYLCMYRPTHIPRESWNEGMGYIPSNPFTGR</sequence>
<evidence type="ECO:0000313" key="1">
    <source>
        <dbReference type="EMBL" id="QJA58143.1"/>
    </source>
</evidence>
<protein>
    <submittedName>
        <fullName evidence="1">Putative DNA packaging protein</fullName>
    </submittedName>
</protein>
<name>A0A6M3IL73_9ZZZZ</name>
<dbReference type="Gene3D" id="3.30.420.280">
    <property type="match status" value="1"/>
</dbReference>
<reference evidence="1" key="1">
    <citation type="submission" date="2020-03" db="EMBL/GenBank/DDBJ databases">
        <title>The deep terrestrial virosphere.</title>
        <authorList>
            <person name="Holmfeldt K."/>
            <person name="Nilsson E."/>
            <person name="Simone D."/>
            <person name="Lopez-Fernandez M."/>
            <person name="Wu X."/>
            <person name="de Brujin I."/>
            <person name="Lundin D."/>
            <person name="Andersson A."/>
            <person name="Bertilsson S."/>
            <person name="Dopson M."/>
        </authorList>
    </citation>
    <scope>NUCLEOTIDE SEQUENCE</scope>
    <source>
        <strain evidence="1">MM415B01497</strain>
    </source>
</reference>
<dbReference type="AlphaFoldDB" id="A0A6M3IL73"/>